<keyword evidence="1" id="KW-0812">Transmembrane</keyword>
<reference evidence="2" key="1">
    <citation type="journal article" date="2012" name="Science">
        <title>Fermentation, hydrogen, and sulfur metabolism in multiple uncultivated bacterial phyla.</title>
        <authorList>
            <person name="Wrighton K.C."/>
            <person name="Thomas B.C."/>
            <person name="Sharon I."/>
            <person name="Miller C.S."/>
            <person name="Castelle C.J."/>
            <person name="VerBerkmoes N.C."/>
            <person name="Wilkins M.J."/>
            <person name="Hettich R.L."/>
            <person name="Lipton M.S."/>
            <person name="Williams K.H."/>
            <person name="Long P.E."/>
            <person name="Banfield J.F."/>
        </authorList>
    </citation>
    <scope>NUCLEOTIDE SEQUENCE [LARGE SCALE GENOMIC DNA]</scope>
</reference>
<name>K1XYZ8_9BACT</name>
<evidence type="ECO:0000313" key="2">
    <source>
        <dbReference type="EMBL" id="EKD30151.1"/>
    </source>
</evidence>
<gene>
    <name evidence="2" type="ORF">ACD_78C00136G0002</name>
</gene>
<feature type="transmembrane region" description="Helical" evidence="1">
    <location>
        <begin position="7"/>
        <end position="28"/>
    </location>
</feature>
<comment type="caution">
    <text evidence="2">The sequence shown here is derived from an EMBL/GenBank/DDBJ whole genome shotgun (WGS) entry which is preliminary data.</text>
</comment>
<accession>K1XYZ8</accession>
<dbReference type="AlphaFoldDB" id="K1XYZ8"/>
<proteinExistence type="predicted"/>
<sequence>MKKNIYLLTIFIIFLSSITSVLLLFFYMNLENNMTVGLTIMGIACFLAGSSFFALTLYLFKKLYYRGDVYISTVHSSLRQWVLLTSGLMGLVVFYSLWVLGLKTGGLLIIITILFELMIQSISED</sequence>
<protein>
    <submittedName>
        <fullName evidence="2">Uncharacterized protein</fullName>
    </submittedName>
</protein>
<keyword evidence="1" id="KW-0472">Membrane</keyword>
<dbReference type="EMBL" id="AMFJ01034136">
    <property type="protein sequence ID" value="EKD30151.1"/>
    <property type="molecule type" value="Genomic_DNA"/>
</dbReference>
<feature type="transmembrane region" description="Helical" evidence="1">
    <location>
        <begin position="106"/>
        <end position="123"/>
    </location>
</feature>
<feature type="transmembrane region" description="Helical" evidence="1">
    <location>
        <begin position="81"/>
        <end position="100"/>
    </location>
</feature>
<keyword evidence="1" id="KW-1133">Transmembrane helix</keyword>
<organism evidence="2">
    <name type="scientific">uncultured bacterium</name>
    <name type="common">gcode 4</name>
    <dbReference type="NCBI Taxonomy" id="1234023"/>
    <lineage>
        <taxon>Bacteria</taxon>
        <taxon>environmental samples</taxon>
    </lineage>
</organism>
<feature type="transmembrane region" description="Helical" evidence="1">
    <location>
        <begin position="34"/>
        <end position="60"/>
    </location>
</feature>
<evidence type="ECO:0000256" key="1">
    <source>
        <dbReference type="SAM" id="Phobius"/>
    </source>
</evidence>